<sequence length="139" mass="15879">MEKSCKSKSLAWCTITIEKIYDQHNYLINFQQKISEQHEFFAVPVKVKYKNKWPPTSPNPFDYILWCYFTSKADLKKSQLILLIFSLSVETLKIQLHIQSQCPSKKSPCILIQSFTIAREGTTTPSESATPNSSAQLGS</sequence>
<dbReference type="AlphaFoldDB" id="A0A3M7PX50"/>
<reference evidence="1 2" key="1">
    <citation type="journal article" date="2018" name="Sci. Rep.">
        <title>Genomic signatures of local adaptation to the degree of environmental predictability in rotifers.</title>
        <authorList>
            <person name="Franch-Gras L."/>
            <person name="Hahn C."/>
            <person name="Garcia-Roger E.M."/>
            <person name="Carmona M.J."/>
            <person name="Serra M."/>
            <person name="Gomez A."/>
        </authorList>
    </citation>
    <scope>NUCLEOTIDE SEQUENCE [LARGE SCALE GENOMIC DNA]</scope>
    <source>
        <strain evidence="1">HYR1</strain>
    </source>
</reference>
<accession>A0A3M7PX50</accession>
<comment type="caution">
    <text evidence="1">The sequence shown here is derived from an EMBL/GenBank/DDBJ whole genome shotgun (WGS) entry which is preliminary data.</text>
</comment>
<dbReference type="Proteomes" id="UP000276133">
    <property type="component" value="Unassembled WGS sequence"/>
</dbReference>
<keyword evidence="2" id="KW-1185">Reference proteome</keyword>
<proteinExistence type="predicted"/>
<name>A0A3M7PX50_BRAPC</name>
<dbReference type="EMBL" id="REGN01008562">
    <property type="protein sequence ID" value="RNA03258.1"/>
    <property type="molecule type" value="Genomic_DNA"/>
</dbReference>
<protein>
    <submittedName>
        <fullName evidence="1">Uncharacterized protein</fullName>
    </submittedName>
</protein>
<evidence type="ECO:0000313" key="2">
    <source>
        <dbReference type="Proteomes" id="UP000276133"/>
    </source>
</evidence>
<gene>
    <name evidence="1" type="ORF">BpHYR1_016813</name>
</gene>
<evidence type="ECO:0000313" key="1">
    <source>
        <dbReference type="EMBL" id="RNA03258.1"/>
    </source>
</evidence>
<organism evidence="1 2">
    <name type="scientific">Brachionus plicatilis</name>
    <name type="common">Marine rotifer</name>
    <name type="synonym">Brachionus muelleri</name>
    <dbReference type="NCBI Taxonomy" id="10195"/>
    <lineage>
        <taxon>Eukaryota</taxon>
        <taxon>Metazoa</taxon>
        <taxon>Spiralia</taxon>
        <taxon>Gnathifera</taxon>
        <taxon>Rotifera</taxon>
        <taxon>Eurotatoria</taxon>
        <taxon>Monogononta</taxon>
        <taxon>Pseudotrocha</taxon>
        <taxon>Ploima</taxon>
        <taxon>Brachionidae</taxon>
        <taxon>Brachionus</taxon>
    </lineage>
</organism>